<gene>
    <name evidence="1" type="ORF">RALSY_40685</name>
</gene>
<proteinExistence type="predicted"/>
<accession>G3A7I7</accession>
<name>G3A7I7_9RALS</name>
<protein>
    <submittedName>
        <fullName evidence="1">Uncharacterized protein</fullName>
    </submittedName>
</protein>
<reference evidence="1" key="2">
    <citation type="submission" date="2011-04" db="EMBL/GenBank/DDBJ databases">
        <authorList>
            <person name="Genoscope - CEA"/>
        </authorList>
    </citation>
    <scope>NUCLEOTIDE SEQUENCE</scope>
    <source>
        <strain evidence="1">R24</strain>
    </source>
</reference>
<dbReference type="AlphaFoldDB" id="G3A7I7"/>
<evidence type="ECO:0000313" key="1">
    <source>
        <dbReference type="EMBL" id="CCA86461.1"/>
    </source>
</evidence>
<sequence>MDMVVLMQSDVLAIAYETLEAFEADPIAVDFRPVVGCFSTSQPYGETNR</sequence>
<reference evidence="1" key="1">
    <citation type="journal article" date="2011" name="PLoS ONE">
        <title>Ralstonia syzygii, the Blood Disease Bacterium and some Asian R. solanacearum strains form a single genomic species despite divergent lifestyles.</title>
        <authorList>
            <person name="Remenant B."/>
            <person name="de Cambiaire J.C."/>
            <person name="Cellier G."/>
            <person name="Jacobs J.M."/>
            <person name="Mangenot S."/>
            <person name="Barbe V."/>
            <person name="Lajus A."/>
            <person name="Vallenet D."/>
            <person name="Medigue C."/>
            <person name="Fegan M."/>
            <person name="Allen C."/>
            <person name="Prior P."/>
        </authorList>
    </citation>
    <scope>NUCLEOTIDE SEQUENCE</scope>
    <source>
        <strain evidence="1">R24</strain>
    </source>
</reference>
<organism evidence="1">
    <name type="scientific">Ralstonia syzygii R24</name>
    <dbReference type="NCBI Taxonomy" id="907261"/>
    <lineage>
        <taxon>Bacteria</taxon>
        <taxon>Pseudomonadati</taxon>
        <taxon>Pseudomonadota</taxon>
        <taxon>Betaproteobacteria</taxon>
        <taxon>Burkholderiales</taxon>
        <taxon>Burkholderiaceae</taxon>
        <taxon>Ralstonia</taxon>
        <taxon>Ralstonia solanacearum species complex</taxon>
    </lineage>
</organism>
<dbReference type="EMBL" id="FR854089">
    <property type="protein sequence ID" value="CCA86461.1"/>
    <property type="molecule type" value="Genomic_DNA"/>
</dbReference>